<keyword evidence="3" id="KW-1003">Cell membrane</keyword>
<evidence type="ECO:0000313" key="18">
    <source>
        <dbReference type="Proteomes" id="UP000050525"/>
    </source>
</evidence>
<keyword evidence="9 14" id="KW-0675">Receptor</keyword>
<keyword evidence="6 14" id="KW-0297">G-protein coupled receptor</keyword>
<dbReference type="OrthoDB" id="5961208at2759"/>
<comment type="caution">
    <text evidence="17">The sequence shown here is derived from an EMBL/GenBank/DDBJ whole genome shotgun (WGS) entry which is preliminary data.</text>
</comment>
<sequence>MAFHDKSLILFVYIFTFITGLPANLFAFATFVRQVQRRPSPVAVLLLNLTVSDLLLLVFLPFKMAEAAADMTWPLPAFLCALTNYCYYSSIYVSTFLLMAVSVERYLGVAFPVQYKLRRRPAYAVAASAAFWVLACSHCSIVFISEAQAPSTNATNISQCYNDFSVDQLRVVLPVRLELFLFLFCLPFAITVFCYVNFVRILLALPNIPRRKKCRAVGLALATLANFMVCFAPYNISHVVGFVNNESPPWRIYALLLSTFNASLDPIIFYFSSSAVQKALVGSWLVLRNRLYAAVPRCYCLHGGREDQAGNGDEVEAEGSST</sequence>
<dbReference type="EMBL" id="AKHW03005781">
    <property type="protein sequence ID" value="KYO25460.1"/>
    <property type="molecule type" value="Genomic_DNA"/>
</dbReference>
<dbReference type="InterPro" id="IPR000276">
    <property type="entry name" value="GPCR_Rhodpsn"/>
</dbReference>
<dbReference type="PRINTS" id="PR00237">
    <property type="entry name" value="GPCRRHODOPSN"/>
</dbReference>
<evidence type="ECO:0000256" key="15">
    <source>
        <dbReference type="SAM" id="Phobius"/>
    </source>
</evidence>
<proteinExistence type="inferred from homology"/>
<evidence type="ECO:0000256" key="5">
    <source>
        <dbReference type="ARBA" id="ARBA00022989"/>
    </source>
</evidence>
<keyword evidence="11 14" id="KW-0807">Transducer</keyword>
<name>A0A151MM43_ALLMI</name>
<dbReference type="PROSITE" id="PS50262">
    <property type="entry name" value="G_PROTEIN_RECEP_F1_2"/>
    <property type="match status" value="1"/>
</dbReference>
<feature type="transmembrane region" description="Helical" evidence="15">
    <location>
        <begin position="217"/>
        <end position="236"/>
    </location>
</feature>
<evidence type="ECO:0000256" key="14">
    <source>
        <dbReference type="RuleBase" id="RU000688"/>
    </source>
</evidence>
<comment type="subcellular location">
    <subcellularLocation>
        <location evidence="1">Cell membrane</location>
        <topology evidence="1">Multi-pass membrane protein</topology>
    </subcellularLocation>
</comment>
<keyword evidence="5 15" id="KW-1133">Transmembrane helix</keyword>
<feature type="transmembrane region" description="Helical" evidence="15">
    <location>
        <begin position="44"/>
        <end position="62"/>
    </location>
</feature>
<gene>
    <name evidence="17" type="ORF">Y1Q_0005879</name>
</gene>
<evidence type="ECO:0000259" key="16">
    <source>
        <dbReference type="PROSITE" id="PS50262"/>
    </source>
</evidence>
<evidence type="ECO:0000256" key="8">
    <source>
        <dbReference type="ARBA" id="ARBA00023157"/>
    </source>
</evidence>
<dbReference type="STRING" id="8496.A0A151MM43"/>
<dbReference type="eggNOG" id="ENOG502QQGM">
    <property type="taxonomic scope" value="Eukaryota"/>
</dbReference>
<dbReference type="GO" id="GO:0071398">
    <property type="term" value="P:cellular response to fatty acid"/>
    <property type="evidence" value="ECO:0007669"/>
    <property type="project" value="TreeGrafter"/>
</dbReference>
<dbReference type="PRINTS" id="PR01905">
    <property type="entry name" value="FATTYACIDR"/>
</dbReference>
<feature type="domain" description="G-protein coupled receptors family 1 profile" evidence="16">
    <location>
        <begin position="23"/>
        <end position="269"/>
    </location>
</feature>
<protein>
    <recommendedName>
        <fullName evidence="2">Free fatty acid receptor 1</fullName>
    </recommendedName>
    <alternativeName>
        <fullName evidence="12">G-protein coupled receptor 40</fullName>
    </alternativeName>
</protein>
<feature type="transmembrane region" description="Helical" evidence="15">
    <location>
        <begin position="122"/>
        <end position="144"/>
    </location>
</feature>
<evidence type="ECO:0000256" key="10">
    <source>
        <dbReference type="ARBA" id="ARBA00023180"/>
    </source>
</evidence>
<dbReference type="InterPro" id="IPR017452">
    <property type="entry name" value="GPCR_Rhodpsn_7TM"/>
</dbReference>
<keyword evidence="10" id="KW-0325">Glycoprotein</keyword>
<dbReference type="PANTHER" id="PTHR45822:SF5">
    <property type="entry name" value="FREE FATTY ACID RECEPTOR 2"/>
    <property type="match status" value="1"/>
</dbReference>
<dbReference type="GO" id="GO:0004930">
    <property type="term" value="F:G protein-coupled receptor activity"/>
    <property type="evidence" value="ECO:0007669"/>
    <property type="project" value="UniProtKB-KW"/>
</dbReference>
<dbReference type="GO" id="GO:0005886">
    <property type="term" value="C:plasma membrane"/>
    <property type="evidence" value="ECO:0007669"/>
    <property type="project" value="UniProtKB-SubCell"/>
</dbReference>
<dbReference type="InterPro" id="IPR013312">
    <property type="entry name" value="GPR40-rel_orph"/>
</dbReference>
<evidence type="ECO:0000256" key="12">
    <source>
        <dbReference type="ARBA" id="ARBA00033166"/>
    </source>
</evidence>
<evidence type="ECO:0000256" key="1">
    <source>
        <dbReference type="ARBA" id="ARBA00004651"/>
    </source>
</evidence>
<dbReference type="PRINTS" id="PR01904">
    <property type="entry name" value="GPR40FAMILY"/>
</dbReference>
<evidence type="ECO:0000256" key="11">
    <source>
        <dbReference type="ARBA" id="ARBA00023224"/>
    </source>
</evidence>
<evidence type="ECO:0000256" key="7">
    <source>
        <dbReference type="ARBA" id="ARBA00023136"/>
    </source>
</evidence>
<organism evidence="17 18">
    <name type="scientific">Alligator mississippiensis</name>
    <name type="common">American alligator</name>
    <dbReference type="NCBI Taxonomy" id="8496"/>
    <lineage>
        <taxon>Eukaryota</taxon>
        <taxon>Metazoa</taxon>
        <taxon>Chordata</taxon>
        <taxon>Craniata</taxon>
        <taxon>Vertebrata</taxon>
        <taxon>Euteleostomi</taxon>
        <taxon>Archelosauria</taxon>
        <taxon>Archosauria</taxon>
        <taxon>Crocodylia</taxon>
        <taxon>Alligatoridae</taxon>
        <taxon>Alligatorinae</taxon>
        <taxon>Alligator</taxon>
    </lineage>
</organism>
<reference evidence="17 18" key="1">
    <citation type="journal article" date="2012" name="Genome Biol.">
        <title>Sequencing three crocodilian genomes to illuminate the evolution of archosaurs and amniotes.</title>
        <authorList>
            <person name="St John J.A."/>
            <person name="Braun E.L."/>
            <person name="Isberg S.R."/>
            <person name="Miles L.G."/>
            <person name="Chong A.Y."/>
            <person name="Gongora J."/>
            <person name="Dalzell P."/>
            <person name="Moran C."/>
            <person name="Bed'hom B."/>
            <person name="Abzhanov A."/>
            <person name="Burgess S.C."/>
            <person name="Cooksey A.M."/>
            <person name="Castoe T.A."/>
            <person name="Crawford N.G."/>
            <person name="Densmore L.D."/>
            <person name="Drew J.C."/>
            <person name="Edwards S.V."/>
            <person name="Faircloth B.C."/>
            <person name="Fujita M.K."/>
            <person name="Greenwold M.J."/>
            <person name="Hoffmann F.G."/>
            <person name="Howard J.M."/>
            <person name="Iguchi T."/>
            <person name="Janes D.E."/>
            <person name="Khan S.Y."/>
            <person name="Kohno S."/>
            <person name="de Koning A.J."/>
            <person name="Lance S.L."/>
            <person name="McCarthy F.M."/>
            <person name="McCormack J.E."/>
            <person name="Merchant M.E."/>
            <person name="Peterson D.G."/>
            <person name="Pollock D.D."/>
            <person name="Pourmand N."/>
            <person name="Raney B.J."/>
            <person name="Roessler K.A."/>
            <person name="Sanford J.R."/>
            <person name="Sawyer R.H."/>
            <person name="Schmidt C.J."/>
            <person name="Triplett E.W."/>
            <person name="Tuberville T.D."/>
            <person name="Venegas-Anaya M."/>
            <person name="Howard J.T."/>
            <person name="Jarvis E.D."/>
            <person name="Guillette L.J.Jr."/>
            <person name="Glenn T.C."/>
            <person name="Green R.E."/>
            <person name="Ray D.A."/>
        </authorList>
    </citation>
    <scope>NUCLEOTIDE SEQUENCE [LARGE SCALE GENOMIC DNA]</scope>
    <source>
        <strain evidence="17">KSC_2009_1</strain>
    </source>
</reference>
<dbReference type="InterPro" id="IPR013313">
    <property type="entry name" value="GPR40_recept_FA"/>
</dbReference>
<comment type="function">
    <text evidence="13">G-protein coupled receptor for medium and long chain saturated and unsaturated fatty acids that plays an important role in glucose homeostasis. Fatty acid binding increases glucose-stimulated insulin secretion, and may also enhance the secretion of glucagon-like peptide 1 (GLP-1). May also play a role in bone homeostasis; receptor signaling activates pathways that inhibit osteoclast differentiation. Ligand binding leads to a conformation change that triggers signaling via G-proteins that activate phospholipase C, leading to an increase of the intracellular calcium concentration. Seems to act through a G(q) and G(i)-mediated pathway. Mediates the anti-inflammatory effects of omega-3 polyunsaturated fatty acids (PUFAs) via inhibition of NLRP3 inflammasome activation.</text>
</comment>
<dbReference type="Gene3D" id="1.20.1070.10">
    <property type="entry name" value="Rhodopsin 7-helix transmembrane proteins"/>
    <property type="match status" value="1"/>
</dbReference>
<feature type="transmembrane region" description="Helical" evidence="15">
    <location>
        <begin position="179"/>
        <end position="205"/>
    </location>
</feature>
<keyword evidence="8" id="KW-1015">Disulfide bond</keyword>
<dbReference type="CDD" id="cd15170">
    <property type="entry name" value="7tmA_FFAR2_FFAR3"/>
    <property type="match status" value="1"/>
</dbReference>
<dbReference type="PANTHER" id="PTHR45822">
    <property type="entry name" value="FREE FATTY ACID RECEPTOR 2-RELATED"/>
    <property type="match status" value="1"/>
</dbReference>
<dbReference type="Proteomes" id="UP000050525">
    <property type="component" value="Unassembled WGS sequence"/>
</dbReference>
<dbReference type="Pfam" id="PF00001">
    <property type="entry name" value="7tm_1"/>
    <property type="match status" value="1"/>
</dbReference>
<evidence type="ECO:0000256" key="2">
    <source>
        <dbReference type="ARBA" id="ARBA00021527"/>
    </source>
</evidence>
<feature type="transmembrane region" description="Helical" evidence="15">
    <location>
        <begin position="12"/>
        <end position="32"/>
    </location>
</feature>
<comment type="similarity">
    <text evidence="14">Belongs to the G-protein coupled receptor 1 family.</text>
</comment>
<evidence type="ECO:0000313" key="17">
    <source>
        <dbReference type="EMBL" id="KYO25460.1"/>
    </source>
</evidence>
<keyword evidence="4 14" id="KW-0812">Transmembrane</keyword>
<keyword evidence="18" id="KW-1185">Reference proteome</keyword>
<dbReference type="AlphaFoldDB" id="A0A151MM43"/>
<keyword evidence="7 15" id="KW-0472">Membrane</keyword>
<accession>A0A151MM43</accession>
<evidence type="ECO:0000256" key="13">
    <source>
        <dbReference type="ARBA" id="ARBA00045206"/>
    </source>
</evidence>
<dbReference type="PROSITE" id="PS00237">
    <property type="entry name" value="G_PROTEIN_RECEP_F1_1"/>
    <property type="match status" value="1"/>
</dbReference>
<feature type="transmembrane region" description="Helical" evidence="15">
    <location>
        <begin position="82"/>
        <end position="101"/>
    </location>
</feature>
<evidence type="ECO:0000256" key="4">
    <source>
        <dbReference type="ARBA" id="ARBA00022692"/>
    </source>
</evidence>
<evidence type="ECO:0000256" key="6">
    <source>
        <dbReference type="ARBA" id="ARBA00023040"/>
    </source>
</evidence>
<evidence type="ECO:0000256" key="9">
    <source>
        <dbReference type="ARBA" id="ARBA00023170"/>
    </source>
</evidence>
<evidence type="ECO:0000256" key="3">
    <source>
        <dbReference type="ARBA" id="ARBA00022475"/>
    </source>
</evidence>
<dbReference type="KEGG" id="amj:102573216"/>
<dbReference type="SUPFAM" id="SSF81321">
    <property type="entry name" value="Family A G protein-coupled receptor-like"/>
    <property type="match status" value="1"/>
</dbReference>